<accession>A0AAV4A1F9</accession>
<protein>
    <submittedName>
        <fullName evidence="1">Scy1-like protein 2</fullName>
    </submittedName>
</protein>
<evidence type="ECO:0000313" key="2">
    <source>
        <dbReference type="Proteomes" id="UP000735302"/>
    </source>
</evidence>
<organism evidence="1 2">
    <name type="scientific">Plakobranchus ocellatus</name>
    <dbReference type="NCBI Taxonomy" id="259542"/>
    <lineage>
        <taxon>Eukaryota</taxon>
        <taxon>Metazoa</taxon>
        <taxon>Spiralia</taxon>
        <taxon>Lophotrochozoa</taxon>
        <taxon>Mollusca</taxon>
        <taxon>Gastropoda</taxon>
        <taxon>Heterobranchia</taxon>
        <taxon>Euthyneura</taxon>
        <taxon>Panpulmonata</taxon>
        <taxon>Sacoglossa</taxon>
        <taxon>Placobranchoidea</taxon>
        <taxon>Plakobranchidae</taxon>
        <taxon>Plakobranchus</taxon>
    </lineage>
</organism>
<sequence>MDGASVAQWLEASVFVFEKKIADKLHKPRRREVVAETLRKDVWYLEKLKHPKILTVLHGLEECHIRGEIGSMTVNGYPTICLYYQTLWSTPSVSICLVHVFVLSFLIKFCSLPSSGICGTTTSKILPVAGSNMSPATEVLA</sequence>
<proteinExistence type="predicted"/>
<comment type="caution">
    <text evidence="1">The sequence shown here is derived from an EMBL/GenBank/DDBJ whole genome shotgun (WGS) entry which is preliminary data.</text>
</comment>
<name>A0AAV4A1F9_9GAST</name>
<reference evidence="1 2" key="1">
    <citation type="journal article" date="2021" name="Elife">
        <title>Chloroplast acquisition without the gene transfer in kleptoplastic sea slugs, Plakobranchus ocellatus.</title>
        <authorList>
            <person name="Maeda T."/>
            <person name="Takahashi S."/>
            <person name="Yoshida T."/>
            <person name="Shimamura S."/>
            <person name="Takaki Y."/>
            <person name="Nagai Y."/>
            <person name="Toyoda A."/>
            <person name="Suzuki Y."/>
            <person name="Arimoto A."/>
            <person name="Ishii H."/>
            <person name="Satoh N."/>
            <person name="Nishiyama T."/>
            <person name="Hasebe M."/>
            <person name="Maruyama T."/>
            <person name="Minagawa J."/>
            <person name="Obokata J."/>
            <person name="Shigenobu S."/>
        </authorList>
    </citation>
    <scope>NUCLEOTIDE SEQUENCE [LARGE SCALE GENOMIC DNA]</scope>
</reference>
<dbReference type="Proteomes" id="UP000735302">
    <property type="component" value="Unassembled WGS sequence"/>
</dbReference>
<dbReference type="EMBL" id="BLXT01003746">
    <property type="protein sequence ID" value="GFO05051.1"/>
    <property type="molecule type" value="Genomic_DNA"/>
</dbReference>
<evidence type="ECO:0000313" key="1">
    <source>
        <dbReference type="EMBL" id="GFO05051.1"/>
    </source>
</evidence>
<keyword evidence="2" id="KW-1185">Reference proteome</keyword>
<gene>
    <name evidence="1" type="ORF">PoB_003155600</name>
</gene>
<dbReference type="AlphaFoldDB" id="A0AAV4A1F9"/>